<protein>
    <submittedName>
        <fullName evidence="4">Superfamily II DNA or RNA helicase</fullName>
    </submittedName>
</protein>
<dbReference type="EMBL" id="JACJII010000001">
    <property type="protein sequence ID" value="MBA9004153.1"/>
    <property type="molecule type" value="Genomic_DNA"/>
</dbReference>
<dbReference type="InterPro" id="IPR027417">
    <property type="entry name" value="P-loop_NTPase"/>
</dbReference>
<gene>
    <name evidence="4" type="ORF">HNR21_003035</name>
</gene>
<dbReference type="GO" id="GO:0005524">
    <property type="term" value="F:ATP binding"/>
    <property type="evidence" value="ECO:0007669"/>
    <property type="project" value="InterPro"/>
</dbReference>
<keyword evidence="4" id="KW-0347">Helicase</keyword>
<keyword evidence="4" id="KW-0547">Nucleotide-binding</keyword>
<dbReference type="GO" id="GO:0004386">
    <property type="term" value="F:helicase activity"/>
    <property type="evidence" value="ECO:0007669"/>
    <property type="project" value="UniProtKB-KW"/>
</dbReference>
<dbReference type="GO" id="GO:0016787">
    <property type="term" value="F:hydrolase activity"/>
    <property type="evidence" value="ECO:0007669"/>
    <property type="project" value="UniProtKB-KW"/>
</dbReference>
<keyword evidence="1" id="KW-0378">Hydrolase</keyword>
<reference evidence="4 5" key="1">
    <citation type="submission" date="2020-08" db="EMBL/GenBank/DDBJ databases">
        <title>Sequencing the genomes of 1000 actinobacteria strains.</title>
        <authorList>
            <person name="Klenk H.-P."/>
        </authorList>
    </citation>
    <scope>NUCLEOTIDE SEQUENCE [LARGE SCALE GENOMIC DNA]</scope>
    <source>
        <strain evidence="4 5">DSM 45823</strain>
    </source>
</reference>
<keyword evidence="5" id="KW-1185">Reference proteome</keyword>
<feature type="domain" description="Helicase ATP-binding" evidence="2">
    <location>
        <begin position="93"/>
        <end position="275"/>
    </location>
</feature>
<dbReference type="SMART" id="SM00490">
    <property type="entry name" value="HELICc"/>
    <property type="match status" value="1"/>
</dbReference>
<dbReference type="SMART" id="SM00487">
    <property type="entry name" value="DEXDc"/>
    <property type="match status" value="1"/>
</dbReference>
<dbReference type="CDD" id="cd18793">
    <property type="entry name" value="SF2_C_SNF"/>
    <property type="match status" value="1"/>
</dbReference>
<dbReference type="AlphaFoldDB" id="A0A7W3R8B1"/>
<dbReference type="PROSITE" id="PS51192">
    <property type="entry name" value="HELICASE_ATP_BIND_1"/>
    <property type="match status" value="1"/>
</dbReference>
<dbReference type="Proteomes" id="UP000539313">
    <property type="component" value="Unassembled WGS sequence"/>
</dbReference>
<dbReference type="PANTHER" id="PTHR45766">
    <property type="entry name" value="DNA ANNEALING HELICASE AND ENDONUCLEASE ZRANB3 FAMILY MEMBER"/>
    <property type="match status" value="1"/>
</dbReference>
<name>A0A7W3R8B1_9ACTN</name>
<dbReference type="InterPro" id="IPR038718">
    <property type="entry name" value="SNF2-like_sf"/>
</dbReference>
<evidence type="ECO:0000259" key="3">
    <source>
        <dbReference type="PROSITE" id="PS51194"/>
    </source>
</evidence>
<dbReference type="PANTHER" id="PTHR45766:SF6">
    <property type="entry name" value="SWI_SNF-RELATED MATRIX-ASSOCIATED ACTIN-DEPENDENT REGULATOR OF CHROMATIN SUBFAMILY A-LIKE PROTEIN 1"/>
    <property type="match status" value="1"/>
</dbReference>
<feature type="domain" description="Helicase C-terminal" evidence="3">
    <location>
        <begin position="498"/>
        <end position="664"/>
    </location>
</feature>
<evidence type="ECO:0000256" key="1">
    <source>
        <dbReference type="ARBA" id="ARBA00022801"/>
    </source>
</evidence>
<dbReference type="Gene3D" id="3.40.50.10810">
    <property type="entry name" value="Tandem AAA-ATPase domain"/>
    <property type="match status" value="1"/>
</dbReference>
<evidence type="ECO:0000313" key="5">
    <source>
        <dbReference type="Proteomes" id="UP000539313"/>
    </source>
</evidence>
<dbReference type="InterPro" id="IPR000330">
    <property type="entry name" value="SNF2_N"/>
</dbReference>
<dbReference type="Pfam" id="PF00176">
    <property type="entry name" value="SNF2-rel_dom"/>
    <property type="match status" value="1"/>
</dbReference>
<sequence>MAELETVGGRRRFRVFHSATLIQDYFEDQLQPVQSAVVDEWANALAERRFVDLAEFRARLTATRLGNPQVDHLYALTAARIQFIPFQFKPLLRMLRAERPRLLIADDVGVGKTIEAGLVLKELSTRQRMDNVLVLCPKALTGKWRAEMRRFDEDFRVLSARELRYCLDEVYEEGRWPQEYSRAIVHYELFRMEQYLQGTRGGGRRHLGLLELSPSPQFNLVIADEAHHLRTPASNSYRLIEKLCQTSEAVLMLSATPVQVHSDNLFTLLNLLRPDLFPDKSSFQEILEPNRHLTKAVGLLRSGESAGEDWQREAATAVAEAGETSWGRKILRADPRYQEVVQRLGGAALDDEGRVRCIRDLEELHSLAHVMNRTRRRDIGRFTVRDPQTVQVPFTDAQRAAYEAVLAFRREVLLQRHDPRVVRLIMDVLERQAASCITVLRHTLGRILDSGGVSLETLTDDPEIEDEPTELPAVVRDRAQDLLVAVAGLSDEDPKFERLRDIVSQTLADPESPGKVLVFSSFLNTIDYLRGRLAAAGVRVGVVTGQVADREREELRDRFRLDRDHPDAIDVLLSSEVGCEGLDYEFCDRLVNYDIPWNPMRIEQRIGRVDRFGQRSDKVLIFNFITPDTVEERVFFRCFDRLGVFRDSVGDLEEVLGEAIADLNRVALDASLSPEQTASRARQIADNAIRLAEEQRRLDDESGWLIGLGDAFTAEVEDVVEDGRFIDEADLGVLVESFLRQPFLRGRLERVDGDAVKRLRISENGRVELASRIRSLEQASASFVAALEQGRDIDLTLRQKTAVERRDLEFLTPVHPLAKAAAAHWTQVDTPLVGAFRTTTDLVPAGVYVFACEIWETIAARPDLRLVSLVVSSDDRRPVDPLSRNFLRLLTGAGTAGPGLALPEAAIAECLRALDAMSDARRRVEIQRLQASNDRLLDRRLASLDSFHENRHRRVKAELEVATEPRIARMKKSELAGIEADHQRRRTELERARRVEILSRRVAIGLLEVTGAG</sequence>
<dbReference type="Pfam" id="PF00271">
    <property type="entry name" value="Helicase_C"/>
    <property type="match status" value="1"/>
</dbReference>
<dbReference type="RefSeq" id="WP_182705720.1">
    <property type="nucleotide sequence ID" value="NZ_JACJII010000001.1"/>
</dbReference>
<comment type="caution">
    <text evidence="4">The sequence shown here is derived from an EMBL/GenBank/DDBJ whole genome shotgun (WGS) entry which is preliminary data.</text>
</comment>
<dbReference type="InterPro" id="IPR001650">
    <property type="entry name" value="Helicase_C-like"/>
</dbReference>
<evidence type="ECO:0000259" key="2">
    <source>
        <dbReference type="PROSITE" id="PS51192"/>
    </source>
</evidence>
<proteinExistence type="predicted"/>
<evidence type="ECO:0000313" key="4">
    <source>
        <dbReference type="EMBL" id="MBA9004153.1"/>
    </source>
</evidence>
<organism evidence="4 5">
    <name type="scientific">Thermomonospora cellulosilytica</name>
    <dbReference type="NCBI Taxonomy" id="1411118"/>
    <lineage>
        <taxon>Bacteria</taxon>
        <taxon>Bacillati</taxon>
        <taxon>Actinomycetota</taxon>
        <taxon>Actinomycetes</taxon>
        <taxon>Streptosporangiales</taxon>
        <taxon>Thermomonosporaceae</taxon>
        <taxon>Thermomonospora</taxon>
    </lineage>
</organism>
<dbReference type="InterPro" id="IPR049730">
    <property type="entry name" value="SNF2/RAD54-like_C"/>
</dbReference>
<dbReference type="SUPFAM" id="SSF52540">
    <property type="entry name" value="P-loop containing nucleoside triphosphate hydrolases"/>
    <property type="match status" value="2"/>
</dbReference>
<dbReference type="Gene3D" id="3.40.50.300">
    <property type="entry name" value="P-loop containing nucleotide triphosphate hydrolases"/>
    <property type="match status" value="1"/>
</dbReference>
<keyword evidence="4" id="KW-0067">ATP-binding</keyword>
<dbReference type="PROSITE" id="PS51194">
    <property type="entry name" value="HELICASE_CTER"/>
    <property type="match status" value="1"/>
</dbReference>
<dbReference type="InterPro" id="IPR014001">
    <property type="entry name" value="Helicase_ATP-bd"/>
</dbReference>
<accession>A0A7W3R8B1</accession>